<keyword evidence="1" id="KW-1133">Transmembrane helix</keyword>
<protein>
    <submittedName>
        <fullName evidence="2">Uncharacterized protein</fullName>
    </submittedName>
</protein>
<dbReference type="EMBL" id="LN649229">
    <property type="protein sequence ID" value="CEI66544.1"/>
    <property type="molecule type" value="Genomic_DNA"/>
</dbReference>
<name>A0A2L2T6T0_9HYPO</name>
<proteinExistence type="predicted"/>
<sequence>MSIFYLLTHNNQDLNYRHTAMSQSIVPYLLGTLAFFIYVWYSSLRTSAGPHRRVVEQFEFSEATYEEKIIYLMNQMRWWDYYCGLWLMHLVIHLGIACQTRDWPYTISVTYIVVCVAYFYILSMSFALAEIQLPNLWAVITDGHRMK</sequence>
<reference evidence="3" key="1">
    <citation type="submission" date="2014-10" db="EMBL/GenBank/DDBJ databases">
        <authorList>
            <person name="King R."/>
        </authorList>
    </citation>
    <scope>NUCLEOTIDE SEQUENCE [LARGE SCALE GENOMIC DNA]</scope>
    <source>
        <strain evidence="3">A3/5</strain>
    </source>
</reference>
<keyword evidence="1" id="KW-0812">Transmembrane</keyword>
<accession>A0A2L2T6T0</accession>
<evidence type="ECO:0000256" key="1">
    <source>
        <dbReference type="SAM" id="Phobius"/>
    </source>
</evidence>
<dbReference type="OrthoDB" id="5022740at2759"/>
<dbReference type="AlphaFoldDB" id="A0A2L2T6T0"/>
<dbReference type="Proteomes" id="UP000245910">
    <property type="component" value="Chromosome I"/>
</dbReference>
<keyword evidence="1" id="KW-0472">Membrane</keyword>
<feature type="transmembrane region" description="Helical" evidence="1">
    <location>
        <begin position="20"/>
        <end position="41"/>
    </location>
</feature>
<feature type="transmembrane region" description="Helical" evidence="1">
    <location>
        <begin position="103"/>
        <end position="122"/>
    </location>
</feature>
<keyword evidence="3" id="KW-1185">Reference proteome</keyword>
<organism evidence="2 3">
    <name type="scientific">Fusarium venenatum</name>
    <dbReference type="NCBI Taxonomy" id="56646"/>
    <lineage>
        <taxon>Eukaryota</taxon>
        <taxon>Fungi</taxon>
        <taxon>Dikarya</taxon>
        <taxon>Ascomycota</taxon>
        <taxon>Pezizomycotina</taxon>
        <taxon>Sordariomycetes</taxon>
        <taxon>Hypocreomycetidae</taxon>
        <taxon>Hypocreales</taxon>
        <taxon>Nectriaceae</taxon>
        <taxon>Fusarium</taxon>
    </lineage>
</organism>
<evidence type="ECO:0000313" key="2">
    <source>
        <dbReference type="EMBL" id="CEI66544.1"/>
    </source>
</evidence>
<evidence type="ECO:0000313" key="3">
    <source>
        <dbReference type="Proteomes" id="UP000245910"/>
    </source>
</evidence>
<feature type="transmembrane region" description="Helical" evidence="1">
    <location>
        <begin position="78"/>
        <end position="97"/>
    </location>
</feature>